<dbReference type="PATRIC" id="fig|251653.3.peg.3407"/>
<proteinExistence type="predicted"/>
<evidence type="ECO:0000313" key="1">
    <source>
        <dbReference type="EMBL" id="AQX41855.1"/>
    </source>
</evidence>
<accession>A0A0P9T385</accession>
<evidence type="ECO:0000313" key="2">
    <source>
        <dbReference type="EMBL" id="RMR97556.1"/>
    </source>
</evidence>
<gene>
    <name evidence="2" type="ORF">ALP74_200036</name>
</gene>
<keyword evidence="1" id="KW-0614">Plasmid</keyword>
<sequence length="168" mass="18073">MLIVFSGLPGTGKTTIAKDLAATTGAVYLRIDAIEQAIRSSGALAQDVGRSGYIVANELALSNLRIGSTVIVDCVNPVRESRIKWSDIASSSGVQLANIQVICSDTNEHRRRVETRTVDIPGLTPPTWESVLGHEYESWDDAPFCIDTALISSAQAVAMIVNRFLPSE</sequence>
<dbReference type="AlphaFoldDB" id="A0A0P9T385"/>
<reference evidence="2 3" key="2">
    <citation type="submission" date="2018-08" db="EMBL/GenBank/DDBJ databases">
        <title>Recombination of ecologically and evolutionarily significant loci maintains genetic cohesion in the Pseudomonas syringae species complex.</title>
        <authorList>
            <person name="Dillon M."/>
            <person name="Thakur S."/>
            <person name="Almeida R.N.D."/>
            <person name="Weir B.S."/>
            <person name="Guttman D.S."/>
        </authorList>
    </citation>
    <scope>NUCLEOTIDE SEQUENCE [LARGE SCALE GENOMIC DNA]</scope>
    <source>
        <strain evidence="2 3">ICMP 5019</strain>
    </source>
</reference>
<dbReference type="PANTHER" id="PTHR37807:SF3">
    <property type="entry name" value="OS07G0160300 PROTEIN"/>
    <property type="match status" value="1"/>
</dbReference>
<dbReference type="Proteomes" id="UP000272613">
    <property type="component" value="Unassembled WGS sequence"/>
</dbReference>
<organism evidence="2 3">
    <name type="scientific">Pseudomonas coronafaciens pv. garcae</name>
    <dbReference type="NCBI Taxonomy" id="251653"/>
    <lineage>
        <taxon>Bacteria</taxon>
        <taxon>Pseudomonadati</taxon>
        <taxon>Pseudomonadota</taxon>
        <taxon>Gammaproteobacteria</taxon>
        <taxon>Pseudomonadales</taxon>
        <taxon>Pseudomonadaceae</taxon>
        <taxon>Pseudomonas</taxon>
        <taxon>Pseudomonas coronafaciens</taxon>
    </lineage>
</organism>
<dbReference type="SUPFAM" id="SSF52540">
    <property type="entry name" value="P-loop containing nucleoside triphosphate hydrolases"/>
    <property type="match status" value="1"/>
</dbReference>
<dbReference type="InterPro" id="IPR027417">
    <property type="entry name" value="P-loop_NTPase"/>
</dbReference>
<dbReference type="PANTHER" id="PTHR37807">
    <property type="entry name" value="OS07G0160300 PROTEIN"/>
    <property type="match status" value="1"/>
</dbReference>
<dbReference type="EMBL" id="KY362367">
    <property type="protein sequence ID" value="AQX41855.1"/>
    <property type="molecule type" value="Genomic_DNA"/>
</dbReference>
<dbReference type="RefSeq" id="WP_024668659.1">
    <property type="nucleotide sequence ID" value="NZ_KY362367.1"/>
</dbReference>
<geneLocation type="plasmid" evidence="1">
    <name>pPg2708</name>
</geneLocation>
<reference evidence="1" key="1">
    <citation type="submission" date="2016-12" db="EMBL/GenBank/DDBJ databases">
        <title>Complete sequence and comparative genomic analysis of eight native Pseudomonas syringae plasmids belonging to the pPT23A family.</title>
        <authorList>
            <person name="Gutierrez-Barranquero J.A."/>
        </authorList>
    </citation>
    <scope>NUCLEOTIDE SEQUENCE</scope>
    <source>
        <strain evidence="1">2708</strain>
        <plasmid evidence="1">pPg2708</plasmid>
    </source>
</reference>
<dbReference type="Gene3D" id="3.40.50.300">
    <property type="entry name" value="P-loop containing nucleotide triphosphate hydrolases"/>
    <property type="match status" value="1"/>
</dbReference>
<evidence type="ECO:0000313" key="3">
    <source>
        <dbReference type="Proteomes" id="UP000272613"/>
    </source>
</evidence>
<name>A0A0P9T385_9PSED</name>
<dbReference type="Pfam" id="PF13671">
    <property type="entry name" value="AAA_33"/>
    <property type="match status" value="1"/>
</dbReference>
<protein>
    <recommendedName>
        <fullName evidence="4">Kinase</fullName>
    </recommendedName>
</protein>
<evidence type="ECO:0008006" key="4">
    <source>
        <dbReference type="Google" id="ProtNLM"/>
    </source>
</evidence>
<dbReference type="EMBL" id="RBSH01000237">
    <property type="protein sequence ID" value="RMR97556.1"/>
    <property type="molecule type" value="Genomic_DNA"/>
</dbReference>